<dbReference type="EMBL" id="KU665272">
    <property type="protein sequence ID" value="AOP02903.1"/>
    <property type="molecule type" value="Genomic_DNA"/>
</dbReference>
<accession>A0A1C9IEH9</accession>
<name>A0A1C9IEH9_STRSU</name>
<organism evidence="2">
    <name type="scientific">Streptococcus suis</name>
    <dbReference type="NCBI Taxonomy" id="1307"/>
    <lineage>
        <taxon>Bacteria</taxon>
        <taxon>Bacillati</taxon>
        <taxon>Bacillota</taxon>
        <taxon>Bacilli</taxon>
        <taxon>Lactobacillales</taxon>
        <taxon>Streptococcaceae</taxon>
        <taxon>Streptococcus</taxon>
    </lineage>
</organism>
<protein>
    <submittedName>
        <fullName evidence="2">Uncharacterized protein</fullName>
    </submittedName>
</protein>
<evidence type="ECO:0000313" key="1">
    <source>
        <dbReference type="EMBL" id="AOP02903.1"/>
    </source>
</evidence>
<evidence type="ECO:0000313" key="2">
    <source>
        <dbReference type="EMBL" id="AOP02949.1"/>
    </source>
</evidence>
<proteinExistence type="predicted"/>
<dbReference type="EMBL" id="KU665274">
    <property type="protein sequence ID" value="AOP02949.1"/>
    <property type="molecule type" value="Genomic_DNA"/>
</dbReference>
<dbReference type="AlphaFoldDB" id="A0A1C9IEH9"/>
<gene>
    <name evidence="2" type="primary">cpsT</name>
    <name evidence="1" type="ORF">YS443-orf18</name>
    <name evidence="2" type="ORF">YS487-orf18</name>
</gene>
<sequence length="277" mass="32704">MVKKILFITEGKNPDKNLVKSVCKFQNNIQKNPIIEYEIIIYSTNIYVLYQDLIKYQFEQTVELIREKEGEKFPYSSEDFSLIYLFFDLDMHHHTPESDFFEIKSQLESMFDTFDDETENGKLFLSYPMVEANQYFHEKFITDQSVSFYTFPIFSPVHFKAVYKSFIRENGAIQTRMSDPLLIWNHLIHYTSHILKFLGIDIESTDASIDSKEVFINQFNKFINQPTSEVILLSAFPQYLLHIYGIQKLLEENQIKILQEGLTENVISILDTEEDIC</sequence>
<reference evidence="2" key="1">
    <citation type="journal article" date="2016" name="Appl. Environ. Microbiol.">
        <title>Novel capsular polysaccharide Loci and new diagnostic tools for high-throughput capsular gene typing in Streptococcus suis.</title>
        <authorList>
            <person name="Zheng H."/>
            <person name="Bai X."/>
            <person name="Xu J."/>
        </authorList>
    </citation>
    <scope>NUCLEOTIDE SEQUENCE</scope>
    <source>
        <strain evidence="1">YS443</strain>
        <strain evidence="2">YS487</strain>
    </source>
</reference>